<evidence type="ECO:0000313" key="2">
    <source>
        <dbReference type="EMBL" id="MCZ8513213.1"/>
    </source>
</evidence>
<evidence type="ECO:0000259" key="1">
    <source>
        <dbReference type="Pfam" id="PF01261"/>
    </source>
</evidence>
<dbReference type="InterPro" id="IPR050312">
    <property type="entry name" value="IolE/XylAMocC-like"/>
</dbReference>
<dbReference type="PANTHER" id="PTHR12110:SF53">
    <property type="entry name" value="BLR5974 PROTEIN"/>
    <property type="match status" value="1"/>
</dbReference>
<protein>
    <submittedName>
        <fullName evidence="2">Sugar phosphate isomerase/epimerase</fullName>
    </submittedName>
</protein>
<dbReference type="Proteomes" id="UP001527882">
    <property type="component" value="Unassembled WGS sequence"/>
</dbReference>
<proteinExistence type="predicted"/>
<reference evidence="2 3" key="1">
    <citation type="submission" date="2022-12" db="EMBL/GenBank/DDBJ databases">
        <title>Draft genome sequence of Paenibacillus sp. dW9.</title>
        <authorList>
            <person name="Choi E.-W."/>
            <person name="Kim D.-U."/>
        </authorList>
    </citation>
    <scope>NUCLEOTIDE SEQUENCE [LARGE SCALE GENOMIC DNA]</scope>
    <source>
        <strain evidence="3">dW9</strain>
    </source>
</reference>
<dbReference type="PANTHER" id="PTHR12110">
    <property type="entry name" value="HYDROXYPYRUVATE ISOMERASE"/>
    <property type="match status" value="1"/>
</dbReference>
<accession>A0ABT4Q8L6</accession>
<dbReference type="Gene3D" id="3.20.20.150">
    <property type="entry name" value="Divalent-metal-dependent TIM barrel enzymes"/>
    <property type="match status" value="1"/>
</dbReference>
<feature type="domain" description="Xylose isomerase-like TIM barrel" evidence="1">
    <location>
        <begin position="21"/>
        <end position="265"/>
    </location>
</feature>
<dbReference type="SUPFAM" id="SSF51658">
    <property type="entry name" value="Xylose isomerase-like"/>
    <property type="match status" value="1"/>
</dbReference>
<comment type="caution">
    <text evidence="2">The sequence shown here is derived from an EMBL/GenBank/DDBJ whole genome shotgun (WGS) entry which is preliminary data.</text>
</comment>
<dbReference type="InterPro" id="IPR013022">
    <property type="entry name" value="Xyl_isomerase-like_TIM-brl"/>
</dbReference>
<dbReference type="Pfam" id="PF01261">
    <property type="entry name" value="AP_endonuc_2"/>
    <property type="match status" value="1"/>
</dbReference>
<keyword evidence="3" id="KW-1185">Reference proteome</keyword>
<dbReference type="EMBL" id="JAQAGZ010000007">
    <property type="protein sequence ID" value="MCZ8513213.1"/>
    <property type="molecule type" value="Genomic_DNA"/>
</dbReference>
<keyword evidence="2" id="KW-0413">Isomerase</keyword>
<organism evidence="2 3">
    <name type="scientific">Paenibacillus gyeongsangnamensis</name>
    <dbReference type="NCBI Taxonomy" id="3388067"/>
    <lineage>
        <taxon>Bacteria</taxon>
        <taxon>Bacillati</taxon>
        <taxon>Bacillota</taxon>
        <taxon>Bacilli</taxon>
        <taxon>Bacillales</taxon>
        <taxon>Paenibacillaceae</taxon>
        <taxon>Paenibacillus</taxon>
    </lineage>
</organism>
<dbReference type="GO" id="GO:0016853">
    <property type="term" value="F:isomerase activity"/>
    <property type="evidence" value="ECO:0007669"/>
    <property type="project" value="UniProtKB-KW"/>
</dbReference>
<dbReference type="InterPro" id="IPR036237">
    <property type="entry name" value="Xyl_isomerase-like_sf"/>
</dbReference>
<gene>
    <name evidence="2" type="ORF">O9H85_12405</name>
</gene>
<name>A0ABT4Q8L6_9BACL</name>
<dbReference type="RefSeq" id="WP_269881702.1">
    <property type="nucleotide sequence ID" value="NZ_JAQAGZ010000007.1"/>
</dbReference>
<evidence type="ECO:0000313" key="3">
    <source>
        <dbReference type="Proteomes" id="UP001527882"/>
    </source>
</evidence>
<sequence>MITLTAFADEISPDLEVQMDVLASEGISHIEFRGVWGKNVLKLTDEEIAQVKERLDSRGFNISSIGSPIGKIKITDAFEPHLEDFKRAIALAHYFDAPFIRIFSFFMPEGENPAVYREEVLSRMKQLVSLAEQEGVVLLHENEKDIYGDTGERCLDILQACDSPHLRAAFDPANFVQCGVRPMEEAFPLVEPYIAYYHIKDALSETRKVVPAEEGDGQLRELTGMWKEPKYEGFLSLEPHLSAVGAIQGFSGPDLFKAAAQALKKLLTEADIEWK</sequence>